<sequence>MSCTCSSAEGHHGLSYGRYQGGLGPLGTFSGRPALEYLSKRLESGRDIG</sequence>
<name>A6JLF3_RAT</name>
<reference evidence="2" key="1">
    <citation type="submission" date="2005-09" db="EMBL/GenBank/DDBJ databases">
        <authorList>
            <person name="Mural R.J."/>
            <person name="Li P.W."/>
            <person name="Adams M.D."/>
            <person name="Amanatides P.G."/>
            <person name="Baden-Tillson H."/>
            <person name="Barnstead M."/>
            <person name="Chin S.H."/>
            <person name="Dew I."/>
            <person name="Evans C.A."/>
            <person name="Ferriera S."/>
            <person name="Flanigan M."/>
            <person name="Fosler C."/>
            <person name="Glodek A."/>
            <person name="Gu Z."/>
            <person name="Holt R.A."/>
            <person name="Jennings D."/>
            <person name="Kraft C.L."/>
            <person name="Lu F."/>
            <person name="Nguyen T."/>
            <person name="Nusskern D.R."/>
            <person name="Pfannkoch C.M."/>
            <person name="Sitter C."/>
            <person name="Sutton G.G."/>
            <person name="Venter J.C."/>
            <person name="Wang Z."/>
            <person name="Woodage T."/>
            <person name="Zheng X.H."/>
            <person name="Zhong F."/>
        </authorList>
    </citation>
    <scope>NUCLEOTIDE SEQUENCE [LARGE SCALE GENOMIC DNA]</scope>
    <source>
        <strain>BN</strain>
        <strain evidence="2">Sprague-Dawley</strain>
    </source>
</reference>
<dbReference type="Proteomes" id="UP000234681">
    <property type="component" value="Chromosome 11"/>
</dbReference>
<evidence type="ECO:0000313" key="1">
    <source>
        <dbReference type="EMBL" id="EDM10718.1"/>
    </source>
</evidence>
<proteinExistence type="predicted"/>
<evidence type="ECO:0000313" key="2">
    <source>
        <dbReference type="Proteomes" id="UP000234681"/>
    </source>
</evidence>
<accession>A6JLF3</accession>
<protein>
    <submittedName>
        <fullName evidence="1">RCG58789</fullName>
    </submittedName>
</protein>
<dbReference type="EMBL" id="CH473989">
    <property type="protein sequence ID" value="EDM10718.1"/>
    <property type="molecule type" value="Genomic_DNA"/>
</dbReference>
<dbReference type="AlphaFoldDB" id="A6JLF3"/>
<organism evidence="1 2">
    <name type="scientific">Rattus norvegicus</name>
    <name type="common">Rat</name>
    <dbReference type="NCBI Taxonomy" id="10116"/>
    <lineage>
        <taxon>Eukaryota</taxon>
        <taxon>Metazoa</taxon>
        <taxon>Chordata</taxon>
        <taxon>Craniata</taxon>
        <taxon>Vertebrata</taxon>
        <taxon>Euteleostomi</taxon>
        <taxon>Mammalia</taxon>
        <taxon>Eutheria</taxon>
        <taxon>Euarchontoglires</taxon>
        <taxon>Glires</taxon>
        <taxon>Rodentia</taxon>
        <taxon>Myomorpha</taxon>
        <taxon>Muroidea</taxon>
        <taxon>Muridae</taxon>
        <taxon>Murinae</taxon>
        <taxon>Rattus</taxon>
    </lineage>
</organism>
<gene>
    <name evidence="1" type="ORF">rCG_58789</name>
</gene>